<reference evidence="1 2" key="1">
    <citation type="journal article" date="2019" name="ACS Chem. Biol.">
        <title>Identification and Mobilization of a Cryptic Antibiotic Biosynthesis Gene Locus from a Human-Pathogenic Nocardia Isolate.</title>
        <authorList>
            <person name="Herisse M."/>
            <person name="Ishida K."/>
            <person name="Porter J.L."/>
            <person name="Howden B."/>
            <person name="Hertweck C."/>
            <person name="Stinear T.P."/>
            <person name="Pidot S.J."/>
        </authorList>
    </citation>
    <scope>NUCLEOTIDE SEQUENCE [LARGE SCALE GENOMIC DNA]</scope>
    <source>
        <strain evidence="1 2">AUSMDU00012715</strain>
    </source>
</reference>
<protein>
    <submittedName>
        <fullName evidence="1">Uncharacterized protein</fullName>
    </submittedName>
</protein>
<accession>A0A6G9Z6A6</accession>
<evidence type="ECO:0000313" key="1">
    <source>
        <dbReference type="EMBL" id="QIS21058.1"/>
    </source>
</evidence>
<dbReference type="AlphaFoldDB" id="A0A6G9Z6A6"/>
<dbReference type="EMBL" id="CP046173">
    <property type="protein sequence ID" value="QIS21058.1"/>
    <property type="molecule type" value="Genomic_DNA"/>
</dbReference>
<dbReference type="Proteomes" id="UP000500953">
    <property type="component" value="Chromosome"/>
</dbReference>
<dbReference type="RefSeq" id="WP_167488364.1">
    <property type="nucleotide sequence ID" value="NZ_CP046173.1"/>
</dbReference>
<organism evidence="1 2">
    <name type="scientific">Nocardia terpenica</name>
    <dbReference type="NCBI Taxonomy" id="455432"/>
    <lineage>
        <taxon>Bacteria</taxon>
        <taxon>Bacillati</taxon>
        <taxon>Actinomycetota</taxon>
        <taxon>Actinomycetes</taxon>
        <taxon>Mycobacteriales</taxon>
        <taxon>Nocardiaceae</taxon>
        <taxon>Nocardia</taxon>
    </lineage>
</organism>
<gene>
    <name evidence="1" type="ORF">F6W96_24790</name>
</gene>
<name>A0A6G9Z6A6_9NOCA</name>
<evidence type="ECO:0000313" key="2">
    <source>
        <dbReference type="Proteomes" id="UP000500953"/>
    </source>
</evidence>
<proteinExistence type="predicted"/>
<sequence>MNVDVDLAVGAKVNTDLIVALGLQDRIDVDLGKQGLLDAAVEVGIHF</sequence>